<name>X1RBM7_9ZZZZ</name>
<evidence type="ECO:0000313" key="2">
    <source>
        <dbReference type="EMBL" id="GAI52979.1"/>
    </source>
</evidence>
<comment type="caution">
    <text evidence="2">The sequence shown here is derived from an EMBL/GenBank/DDBJ whole genome shotgun (WGS) entry which is preliminary data.</text>
</comment>
<gene>
    <name evidence="2" type="ORF">S06H3_61485</name>
</gene>
<evidence type="ECO:0000256" key="1">
    <source>
        <dbReference type="SAM" id="MobiDB-lite"/>
    </source>
</evidence>
<feature type="region of interest" description="Disordered" evidence="1">
    <location>
        <begin position="1"/>
        <end position="72"/>
    </location>
</feature>
<protein>
    <submittedName>
        <fullName evidence="2">Uncharacterized protein</fullName>
    </submittedName>
</protein>
<sequence length="72" mass="7230">MKDNNTFSSPVIGELEPGGPDRDWSSSASELGARGTTPASGSRREISSGPGVCSGPWAACAAGAEGGRKPPR</sequence>
<reference evidence="2" key="1">
    <citation type="journal article" date="2014" name="Front. Microbiol.">
        <title>High frequency of phylogenetically diverse reductive dehalogenase-homologous genes in deep subseafloor sedimentary metagenomes.</title>
        <authorList>
            <person name="Kawai M."/>
            <person name="Futagami T."/>
            <person name="Toyoda A."/>
            <person name="Takaki Y."/>
            <person name="Nishi S."/>
            <person name="Hori S."/>
            <person name="Arai W."/>
            <person name="Tsubouchi T."/>
            <person name="Morono Y."/>
            <person name="Uchiyama I."/>
            <person name="Ito T."/>
            <person name="Fujiyama A."/>
            <person name="Inagaki F."/>
            <person name="Takami H."/>
        </authorList>
    </citation>
    <scope>NUCLEOTIDE SEQUENCE</scope>
    <source>
        <strain evidence="2">Expedition CK06-06</strain>
    </source>
</reference>
<dbReference type="EMBL" id="BARV01040331">
    <property type="protein sequence ID" value="GAI52979.1"/>
    <property type="molecule type" value="Genomic_DNA"/>
</dbReference>
<accession>X1RBM7</accession>
<feature type="non-terminal residue" evidence="2">
    <location>
        <position position="72"/>
    </location>
</feature>
<dbReference type="AlphaFoldDB" id="X1RBM7"/>
<proteinExistence type="predicted"/>
<organism evidence="2">
    <name type="scientific">marine sediment metagenome</name>
    <dbReference type="NCBI Taxonomy" id="412755"/>
    <lineage>
        <taxon>unclassified sequences</taxon>
        <taxon>metagenomes</taxon>
        <taxon>ecological metagenomes</taxon>
    </lineage>
</organism>